<gene>
    <name evidence="2" type="ORF">EJ04DRAFT_135301</name>
</gene>
<feature type="non-terminal residue" evidence="2">
    <location>
        <position position="1"/>
    </location>
</feature>
<reference evidence="2" key="1">
    <citation type="journal article" date="2020" name="Stud. Mycol.">
        <title>101 Dothideomycetes genomes: a test case for predicting lifestyles and emergence of pathogens.</title>
        <authorList>
            <person name="Haridas S."/>
            <person name="Albert R."/>
            <person name="Binder M."/>
            <person name="Bloem J."/>
            <person name="Labutti K."/>
            <person name="Salamov A."/>
            <person name="Andreopoulos B."/>
            <person name="Baker S."/>
            <person name="Barry K."/>
            <person name="Bills G."/>
            <person name="Bluhm B."/>
            <person name="Cannon C."/>
            <person name="Castanera R."/>
            <person name="Culley D."/>
            <person name="Daum C."/>
            <person name="Ezra D."/>
            <person name="Gonzalez J."/>
            <person name="Henrissat B."/>
            <person name="Kuo A."/>
            <person name="Liang C."/>
            <person name="Lipzen A."/>
            <person name="Lutzoni F."/>
            <person name="Magnuson J."/>
            <person name="Mondo S."/>
            <person name="Nolan M."/>
            <person name="Ohm R."/>
            <person name="Pangilinan J."/>
            <person name="Park H.-J."/>
            <person name="Ramirez L."/>
            <person name="Alfaro M."/>
            <person name="Sun H."/>
            <person name="Tritt A."/>
            <person name="Yoshinaga Y."/>
            <person name="Zwiers L.-H."/>
            <person name="Turgeon B."/>
            <person name="Goodwin S."/>
            <person name="Spatafora J."/>
            <person name="Crous P."/>
            <person name="Grigoriev I."/>
        </authorList>
    </citation>
    <scope>NUCLEOTIDE SEQUENCE</scope>
    <source>
        <strain evidence="2">CBS 125425</strain>
    </source>
</reference>
<protein>
    <submittedName>
        <fullName evidence="2">Uncharacterized protein</fullName>
    </submittedName>
</protein>
<evidence type="ECO:0000256" key="1">
    <source>
        <dbReference type="SAM" id="MobiDB-lite"/>
    </source>
</evidence>
<dbReference type="Proteomes" id="UP000799444">
    <property type="component" value="Unassembled WGS sequence"/>
</dbReference>
<organism evidence="2 3">
    <name type="scientific">Polyplosphaeria fusca</name>
    <dbReference type="NCBI Taxonomy" id="682080"/>
    <lineage>
        <taxon>Eukaryota</taxon>
        <taxon>Fungi</taxon>
        <taxon>Dikarya</taxon>
        <taxon>Ascomycota</taxon>
        <taxon>Pezizomycotina</taxon>
        <taxon>Dothideomycetes</taxon>
        <taxon>Pleosporomycetidae</taxon>
        <taxon>Pleosporales</taxon>
        <taxon>Tetraplosphaeriaceae</taxon>
        <taxon>Polyplosphaeria</taxon>
    </lineage>
</organism>
<evidence type="ECO:0000313" key="2">
    <source>
        <dbReference type="EMBL" id="KAF2737042.1"/>
    </source>
</evidence>
<evidence type="ECO:0000313" key="3">
    <source>
        <dbReference type="Proteomes" id="UP000799444"/>
    </source>
</evidence>
<proteinExistence type="predicted"/>
<name>A0A9P4R0N0_9PLEO</name>
<accession>A0A9P4R0N0</accession>
<dbReference type="EMBL" id="ML996119">
    <property type="protein sequence ID" value="KAF2737042.1"/>
    <property type="molecule type" value="Genomic_DNA"/>
</dbReference>
<keyword evidence="3" id="KW-1185">Reference proteome</keyword>
<sequence length="181" mass="20321">KDKLRNGRQTVSYRAAKVRCKGSVLRGNYITMDATSRDIVIDIISNPKAQDLGHRYHNNHLQTKTRITSTKPPSPRSFCGKHAHMSDLIRGDYRENIRVLASLAHRPVETTTTVYCQHHHHPKRHTPSLSSPLCLESAQHPKNQTSPARPPSGHAALSRVLQPHTPRPNATSTKLCPHSYI</sequence>
<comment type="caution">
    <text evidence="2">The sequence shown here is derived from an EMBL/GenBank/DDBJ whole genome shotgun (WGS) entry which is preliminary data.</text>
</comment>
<feature type="region of interest" description="Disordered" evidence="1">
    <location>
        <begin position="118"/>
        <end position="181"/>
    </location>
</feature>
<dbReference type="AlphaFoldDB" id="A0A9P4R0N0"/>